<evidence type="ECO:0000256" key="3">
    <source>
        <dbReference type="ARBA" id="ARBA00022679"/>
    </source>
</evidence>
<reference evidence="14" key="1">
    <citation type="submission" date="2021-12" db="EMBL/GenBank/DDBJ databases">
        <authorList>
            <person name="King R."/>
        </authorList>
    </citation>
    <scope>NUCLEOTIDE SEQUENCE</scope>
</reference>
<dbReference type="PROSITE" id="PS50011">
    <property type="entry name" value="PROTEIN_KINASE_DOM"/>
    <property type="match status" value="2"/>
</dbReference>
<feature type="domain" description="Protein kinase" evidence="12">
    <location>
        <begin position="528"/>
        <end position="919"/>
    </location>
</feature>
<dbReference type="PANTHER" id="PTHR11042:SF136">
    <property type="entry name" value="EIF-2-ALPHA KINASE GCN2"/>
    <property type="match status" value="1"/>
</dbReference>
<keyword evidence="3" id="KW-0808">Transferase</keyword>
<dbReference type="PROSITE" id="PS00107">
    <property type="entry name" value="PROTEIN_KINASE_ATP"/>
    <property type="match status" value="1"/>
</dbReference>
<dbReference type="InterPro" id="IPR008266">
    <property type="entry name" value="Tyr_kinase_AS"/>
</dbReference>
<dbReference type="SUPFAM" id="SSF56112">
    <property type="entry name" value="Protein kinase-like (PK-like)"/>
    <property type="match status" value="2"/>
</dbReference>
<sequence length="1566" mass="177231">MSDETTEERQDNELAALQAIYGDDVTDNRQNLPWKIWRPLDIMLKLNPLHNSDLKDVDCYITLHIECCPLYPDRPPKIAIDKIHGLSIENGNKLLSELVTLASQHCGEVMIFELAQHAQQFLHDHHKPIFSFHEERLIHQKEMEQLKQQDLQSKTSEERQKMKDEIEKRKEMLRDADKRVHRSSTSQENSNHSHGDAPELVYYADIKLSPTKKTHRIKTQAVCTCNLKRLQVLRIAQRNNRKVYIGNCLGHSSNGATTYLAIDETGERLIAKKWTISAVSDFQTIQHYHQIKNIIQQELNILSRLKHQSLVPYMYMETVKETKRPEKQSYYVFRDFVNGCSLKYLLSLCKFSDKFEALKLLRTVGVGVFEALKELHSVSVMHRDLRSENVFVDVSGVVKLVGAGLDARLAEIHEGDSYCNRQTQAQDICAAAQLLLSILSHEGTIHEVPTDLPGTAKDFFSRCLTDDEHSQWTAEQLVNHIFLVDQPVQQSSSKQKDEGSGSEDDEQVKKIYNISPPTDGHSRLKVEFEVLTWLGKGAFGDVVKVRNKLDDGFYAIKRIKLNPESVQLNKKITREVKLLSRLNHENVVRYYNAWIESTLEAPENEESSTVKSPTKKKPGDSLEQVVAKLGEVKVEWSISENVTQARSSDSEDDDEEEDDDDDDDYDDDDEQLYVKRVRSIMGPDESSSGIEFEGGSNQSETIPSEDVPDTPRPQSGRLHQVLFIQMEFCEKHTLRQAIDSGLYQEHFRAWRLFREIVEGLAHVHQKGMIHRDLKPVNIFLDSNDHVKIGDFGLATKALGLPVDEKAKQQEEIGGSLTGQVGTALYVAPELLQSVGKVIYNQKVDIYSLGIILFEMFHPPISTGTERIVVLTDLRSKDIIMPKSFETEENAKQIHVIKWLLNHNASLRPTCVELLASEHVPRPVPEGALSGLLAHTLNERKARAYQRLIAACLDQRLSVAEDITYHGEVKTKPMDVLESLKDIVVRVFKSHGAKEFCPPLLMPRSKCWDQHPNAVKVMTASGAVCHLPHDLRLPFARHIAYSGIKYMRRYIVDTVYREKHVLGFHPREIIECAFDIVTPKTESLWSDAELLMVAYRCASSLKVIIHLNHTELLRILLLSCGVPSDKHADLYPVLVDVRFGRITSLQLQTHLTSLCVTKRDVSNLIRLMEADVPVYEVKELVTSLVKQAKCAKIVRQAITELEAVYNNAKALGCDCPMTVAPFLAYNATQHRGVFWQMSVVRQRDHKPNKYRSCDVIAAGGRYDVLVEEFWKVANEDTDLKCTSVGFSLSLERMAAILKKMETELMSPIKSLESTLVCVCVWGTAGNGKDGHLASSRAQLLKRLWAEDVNCCSWPSSNVDAYVHEISKAGMVLLLEDAAVRVMCWNNDRVREHKVSYFDAVDFVKQKLQPATIRSPEGVNNRTISCNENDKSSSPNISVTFITASEKMTKNSKRNCENPINTQITSLLVNLGLQSVMGRIKVHVLALSCEASCVRTLASHLTAPLHSDDLATAFKPVFNSFPKCQKILEEAMNQLEILAKQSNQSRSSDETQLYALYSIPDSLCRLIT</sequence>
<evidence type="ECO:0000256" key="5">
    <source>
        <dbReference type="ARBA" id="ARBA00022777"/>
    </source>
</evidence>
<dbReference type="PROSITE" id="PS50908">
    <property type="entry name" value="RWD"/>
    <property type="match status" value="1"/>
</dbReference>
<dbReference type="InterPro" id="IPR011009">
    <property type="entry name" value="Kinase-like_dom_sf"/>
</dbReference>
<comment type="catalytic activity">
    <reaction evidence="9">
        <text>L-seryl-[protein] + ATP = O-phospho-L-seryl-[protein] + ADP + H(+)</text>
        <dbReference type="Rhea" id="RHEA:17989"/>
        <dbReference type="Rhea" id="RHEA-COMP:9863"/>
        <dbReference type="Rhea" id="RHEA-COMP:11604"/>
        <dbReference type="ChEBI" id="CHEBI:15378"/>
        <dbReference type="ChEBI" id="CHEBI:29999"/>
        <dbReference type="ChEBI" id="CHEBI:30616"/>
        <dbReference type="ChEBI" id="CHEBI:83421"/>
        <dbReference type="ChEBI" id="CHEBI:456216"/>
        <dbReference type="EC" id="2.7.11.1"/>
    </reaction>
</comment>
<dbReference type="Gene3D" id="3.30.200.20">
    <property type="entry name" value="Phosphorylase Kinase, domain 1"/>
    <property type="match status" value="1"/>
</dbReference>
<evidence type="ECO:0000256" key="7">
    <source>
        <dbReference type="ARBA" id="ARBA00037982"/>
    </source>
</evidence>
<dbReference type="SUPFAM" id="SSF55681">
    <property type="entry name" value="Class II aaRS and biotin synthetases"/>
    <property type="match status" value="1"/>
</dbReference>
<evidence type="ECO:0000256" key="4">
    <source>
        <dbReference type="ARBA" id="ARBA00022741"/>
    </source>
</evidence>
<dbReference type="EC" id="2.7.11.1" evidence="1"/>
<feature type="compositionally biased region" description="Low complexity" evidence="11">
    <location>
        <begin position="685"/>
        <end position="696"/>
    </location>
</feature>
<dbReference type="Gene3D" id="3.10.110.10">
    <property type="entry name" value="Ubiquitin Conjugating Enzyme"/>
    <property type="match status" value="1"/>
</dbReference>
<evidence type="ECO:0000256" key="2">
    <source>
        <dbReference type="ARBA" id="ARBA00022527"/>
    </source>
</evidence>
<keyword evidence="6 10" id="KW-0067">ATP-binding</keyword>
<dbReference type="SUPFAM" id="SSF54495">
    <property type="entry name" value="UBC-like"/>
    <property type="match status" value="1"/>
</dbReference>
<evidence type="ECO:0000259" key="12">
    <source>
        <dbReference type="PROSITE" id="PS50011"/>
    </source>
</evidence>
<dbReference type="SMART" id="SM00591">
    <property type="entry name" value="RWD"/>
    <property type="match status" value="1"/>
</dbReference>
<keyword evidence="15" id="KW-1185">Reference proteome</keyword>
<dbReference type="Pfam" id="PF05773">
    <property type="entry name" value="RWD"/>
    <property type="match status" value="1"/>
</dbReference>
<dbReference type="InterPro" id="IPR045864">
    <property type="entry name" value="aa-tRNA-synth_II/BPL/LPL"/>
</dbReference>
<dbReference type="InterPro" id="IPR008271">
    <property type="entry name" value="Ser/Thr_kinase_AS"/>
</dbReference>
<dbReference type="SMART" id="SM00219">
    <property type="entry name" value="TyrKc"/>
    <property type="match status" value="1"/>
</dbReference>
<feature type="region of interest" description="Disordered" evidence="11">
    <location>
        <begin position="490"/>
        <end position="516"/>
    </location>
</feature>
<comment type="similarity">
    <text evidence="7">Belongs to the protein kinase superfamily. Ser/Thr protein kinase family. GCN2 subfamily.</text>
</comment>
<dbReference type="Gene3D" id="3.30.930.10">
    <property type="entry name" value="Bira Bifunctional Protein, Domain 2"/>
    <property type="match status" value="1"/>
</dbReference>
<evidence type="ECO:0000313" key="14">
    <source>
        <dbReference type="EMBL" id="CAH0400621.1"/>
    </source>
</evidence>
<evidence type="ECO:0000256" key="1">
    <source>
        <dbReference type="ARBA" id="ARBA00012513"/>
    </source>
</evidence>
<feature type="domain" description="RWD" evidence="13">
    <location>
        <begin position="12"/>
        <end position="125"/>
    </location>
</feature>
<dbReference type="SMART" id="SM00220">
    <property type="entry name" value="S_TKc"/>
    <property type="match status" value="1"/>
</dbReference>
<dbReference type="InterPro" id="IPR006575">
    <property type="entry name" value="RWD_dom"/>
</dbReference>
<dbReference type="InterPro" id="IPR041715">
    <property type="entry name" value="HisRS-like_core"/>
</dbReference>
<evidence type="ECO:0000256" key="11">
    <source>
        <dbReference type="SAM" id="MobiDB-lite"/>
    </source>
</evidence>
<dbReference type="CDD" id="cd23823">
    <property type="entry name" value="RWD_GCN2"/>
    <property type="match status" value="1"/>
</dbReference>
<feature type="region of interest" description="Disordered" evidence="11">
    <location>
        <begin position="144"/>
        <end position="196"/>
    </location>
</feature>
<dbReference type="CDD" id="cd14046">
    <property type="entry name" value="STKc_EIF2AK4_GCN2_rpt2"/>
    <property type="match status" value="1"/>
</dbReference>
<keyword evidence="5" id="KW-0418">Kinase</keyword>
<dbReference type="Proteomes" id="UP001153292">
    <property type="component" value="Chromosome 17"/>
</dbReference>
<dbReference type="EMBL" id="OU963910">
    <property type="protein sequence ID" value="CAH0400621.1"/>
    <property type="molecule type" value="Genomic_DNA"/>
</dbReference>
<feature type="region of interest" description="Disordered" evidence="11">
    <location>
        <begin position="640"/>
        <end position="715"/>
    </location>
</feature>
<dbReference type="InterPro" id="IPR000719">
    <property type="entry name" value="Prot_kinase_dom"/>
</dbReference>
<feature type="region of interest" description="Disordered" evidence="11">
    <location>
        <begin position="601"/>
        <end position="621"/>
    </location>
</feature>
<evidence type="ECO:0000259" key="13">
    <source>
        <dbReference type="PROSITE" id="PS50908"/>
    </source>
</evidence>
<gene>
    <name evidence="14" type="ORF">CHILSU_LOCUS3820</name>
</gene>
<feature type="binding site" evidence="10">
    <location>
        <position position="557"/>
    </location>
    <ligand>
        <name>ATP</name>
        <dbReference type="ChEBI" id="CHEBI:30616"/>
    </ligand>
</feature>
<comment type="catalytic activity">
    <reaction evidence="8">
        <text>L-threonyl-[protein] + ATP = O-phospho-L-threonyl-[protein] + ADP + H(+)</text>
        <dbReference type="Rhea" id="RHEA:46608"/>
        <dbReference type="Rhea" id="RHEA-COMP:11060"/>
        <dbReference type="Rhea" id="RHEA-COMP:11605"/>
        <dbReference type="ChEBI" id="CHEBI:15378"/>
        <dbReference type="ChEBI" id="CHEBI:30013"/>
        <dbReference type="ChEBI" id="CHEBI:30616"/>
        <dbReference type="ChEBI" id="CHEBI:61977"/>
        <dbReference type="ChEBI" id="CHEBI:456216"/>
        <dbReference type="EC" id="2.7.11.1"/>
    </reaction>
</comment>
<dbReference type="PROSITE" id="PS00109">
    <property type="entry name" value="PROTEIN_KINASE_TYR"/>
    <property type="match status" value="1"/>
</dbReference>
<evidence type="ECO:0000256" key="8">
    <source>
        <dbReference type="ARBA" id="ARBA00047899"/>
    </source>
</evidence>
<keyword evidence="4 10" id="KW-0547">Nucleotide-binding</keyword>
<feature type="compositionally biased region" description="Basic and acidic residues" evidence="11">
    <location>
        <begin position="155"/>
        <end position="178"/>
    </location>
</feature>
<dbReference type="InterPro" id="IPR050339">
    <property type="entry name" value="CC_SR_Kinase"/>
</dbReference>
<dbReference type="Pfam" id="PF13393">
    <property type="entry name" value="tRNA-synt_His"/>
    <property type="match status" value="1"/>
</dbReference>
<dbReference type="InterPro" id="IPR016135">
    <property type="entry name" value="UBQ-conjugating_enzyme/RWD"/>
</dbReference>
<dbReference type="InterPro" id="IPR017441">
    <property type="entry name" value="Protein_kinase_ATP_BS"/>
</dbReference>
<dbReference type="PANTHER" id="PTHR11042">
    <property type="entry name" value="EUKARYOTIC TRANSLATION INITIATION FACTOR 2-ALPHA KINASE EIF2-ALPHA KINASE -RELATED"/>
    <property type="match status" value="1"/>
</dbReference>
<dbReference type="PIRSF" id="PIRSF000660">
    <property type="entry name" value="Ser/Thr_PK_GCN2"/>
    <property type="match status" value="1"/>
</dbReference>
<dbReference type="InterPro" id="IPR020635">
    <property type="entry name" value="Tyr_kinase_cat_dom"/>
</dbReference>
<keyword evidence="2" id="KW-0723">Serine/threonine-protein kinase</keyword>
<evidence type="ECO:0000313" key="15">
    <source>
        <dbReference type="Proteomes" id="UP001153292"/>
    </source>
</evidence>
<dbReference type="PROSITE" id="PS00108">
    <property type="entry name" value="PROTEIN_KINASE_ST"/>
    <property type="match status" value="1"/>
</dbReference>
<protein>
    <recommendedName>
        <fullName evidence="1">non-specific serine/threonine protein kinase</fullName>
        <ecNumber evidence="1">2.7.11.1</ecNumber>
    </recommendedName>
</protein>
<evidence type="ECO:0000256" key="10">
    <source>
        <dbReference type="PROSITE-ProRule" id="PRU10141"/>
    </source>
</evidence>
<name>A0ABN8AWM5_CHISP</name>
<dbReference type="Pfam" id="PF00069">
    <property type="entry name" value="Pkinase"/>
    <property type="match status" value="3"/>
</dbReference>
<evidence type="ECO:0000256" key="6">
    <source>
        <dbReference type="ARBA" id="ARBA00022840"/>
    </source>
</evidence>
<organism evidence="14 15">
    <name type="scientific">Chilo suppressalis</name>
    <name type="common">Asiatic rice borer moth</name>
    <dbReference type="NCBI Taxonomy" id="168631"/>
    <lineage>
        <taxon>Eukaryota</taxon>
        <taxon>Metazoa</taxon>
        <taxon>Ecdysozoa</taxon>
        <taxon>Arthropoda</taxon>
        <taxon>Hexapoda</taxon>
        <taxon>Insecta</taxon>
        <taxon>Pterygota</taxon>
        <taxon>Neoptera</taxon>
        <taxon>Endopterygota</taxon>
        <taxon>Lepidoptera</taxon>
        <taxon>Glossata</taxon>
        <taxon>Ditrysia</taxon>
        <taxon>Pyraloidea</taxon>
        <taxon>Crambidae</taxon>
        <taxon>Crambinae</taxon>
        <taxon>Chilo</taxon>
    </lineage>
</organism>
<accession>A0ABN8AWM5</accession>
<evidence type="ECO:0000256" key="9">
    <source>
        <dbReference type="ARBA" id="ARBA00048679"/>
    </source>
</evidence>
<dbReference type="Gene3D" id="1.10.510.10">
    <property type="entry name" value="Transferase(Phosphotransferase) domain 1"/>
    <property type="match status" value="2"/>
</dbReference>
<dbReference type="InterPro" id="IPR016255">
    <property type="entry name" value="Gcn2"/>
</dbReference>
<feature type="domain" description="Protein kinase" evidence="12">
    <location>
        <begin position="243"/>
        <end position="534"/>
    </location>
</feature>
<proteinExistence type="inferred from homology"/>
<feature type="compositionally biased region" description="Acidic residues" evidence="11">
    <location>
        <begin position="650"/>
        <end position="671"/>
    </location>
</feature>